<proteinExistence type="predicted"/>
<comment type="cofactor">
    <cofactor evidence="1">
        <name>Mg(2+)</name>
        <dbReference type="ChEBI" id="CHEBI:18420"/>
    </cofactor>
</comment>
<dbReference type="InterPro" id="IPR043128">
    <property type="entry name" value="Rev_trsase/Diguanyl_cyclase"/>
</dbReference>
<dbReference type="InterPro" id="IPR050469">
    <property type="entry name" value="Diguanylate_Cyclase"/>
</dbReference>
<feature type="domain" description="GGDEF" evidence="5">
    <location>
        <begin position="176"/>
        <end position="307"/>
    </location>
</feature>
<name>A0A2P4EVF5_9GAMM</name>
<dbReference type="EC" id="2.7.7.65" evidence="3"/>
<dbReference type="SMART" id="SM00267">
    <property type="entry name" value="GGDEF"/>
    <property type="match status" value="1"/>
</dbReference>
<dbReference type="NCBIfam" id="TIGR00254">
    <property type="entry name" value="GGDEF"/>
    <property type="match status" value="1"/>
</dbReference>
<organism evidence="6 7">
    <name type="scientific">Halopseudomonas oceani</name>
    <dbReference type="NCBI Taxonomy" id="1708783"/>
    <lineage>
        <taxon>Bacteria</taxon>
        <taxon>Pseudomonadati</taxon>
        <taxon>Pseudomonadota</taxon>
        <taxon>Gammaproteobacteria</taxon>
        <taxon>Pseudomonadales</taxon>
        <taxon>Pseudomonadaceae</taxon>
        <taxon>Halopseudomonas</taxon>
    </lineage>
</organism>
<reference evidence="6 7" key="1">
    <citation type="submission" date="2018-01" db="EMBL/GenBank/DDBJ databases">
        <title>Draft genome of the type strain Pseudomonas oceani DSM 100277 isolated from the deep water in Okinawa trough, northwestern Pacific Ocean.</title>
        <authorList>
            <person name="Gomila M."/>
            <person name="Mulet M."/>
            <person name="Garcia-Valdes E."/>
            <person name="Lalucat J."/>
        </authorList>
    </citation>
    <scope>NUCLEOTIDE SEQUENCE [LARGE SCALE GENOMIC DNA]</scope>
    <source>
        <strain evidence="6 7">DSM 100277</strain>
    </source>
</reference>
<accession>A0A2P4EVF5</accession>
<comment type="caution">
    <text evidence="6">The sequence shown here is derived from an EMBL/GenBank/DDBJ whole genome shotgun (WGS) entry which is preliminary data.</text>
</comment>
<evidence type="ECO:0000256" key="2">
    <source>
        <dbReference type="ARBA" id="ARBA00004533"/>
    </source>
</evidence>
<sequence>MPVQGNTIDFDSARVKLGHGSTQQRRNGKPAATFQNTQRNLMQNLQTSLELDRVLQVFFSALQDLLLIDSLEYRHTSVTTPLLFGQPGLHRCSYRMSHAGNYLGELQLSRQTRFAEDELLSIEGLLATLMFPLRNALLYREALACALNDTLTGAGNRLALNQNLERDIRSSKRSGQPLSLMVLDVDHFKSVNDRYGHAYGDEALKAMVDCVTATLRNVDCLYRLGGEEFVVLLNNTDAEACHLVAERIRQSIEELQFQIDGQPLPMTASLGHATLRSQDDARSLLDRADQRMYQAKRNGRNQVIGTE</sequence>
<dbReference type="PROSITE" id="PS50887">
    <property type="entry name" value="GGDEF"/>
    <property type="match status" value="1"/>
</dbReference>
<dbReference type="Pfam" id="PF00990">
    <property type="entry name" value="GGDEF"/>
    <property type="match status" value="1"/>
</dbReference>
<dbReference type="InterPro" id="IPR029787">
    <property type="entry name" value="Nucleotide_cyclase"/>
</dbReference>
<dbReference type="CDD" id="cd01949">
    <property type="entry name" value="GGDEF"/>
    <property type="match status" value="1"/>
</dbReference>
<comment type="catalytic activity">
    <reaction evidence="4">
        <text>2 GTP = 3',3'-c-di-GMP + 2 diphosphate</text>
        <dbReference type="Rhea" id="RHEA:24898"/>
        <dbReference type="ChEBI" id="CHEBI:33019"/>
        <dbReference type="ChEBI" id="CHEBI:37565"/>
        <dbReference type="ChEBI" id="CHEBI:58805"/>
        <dbReference type="EC" id="2.7.7.65"/>
    </reaction>
</comment>
<dbReference type="OrthoDB" id="9812260at2"/>
<dbReference type="RefSeq" id="WP_104738179.1">
    <property type="nucleotide sequence ID" value="NZ_BMHR01000006.1"/>
</dbReference>
<dbReference type="GO" id="GO:0043709">
    <property type="term" value="P:cell adhesion involved in single-species biofilm formation"/>
    <property type="evidence" value="ECO:0007669"/>
    <property type="project" value="TreeGrafter"/>
</dbReference>
<evidence type="ECO:0000256" key="1">
    <source>
        <dbReference type="ARBA" id="ARBA00001946"/>
    </source>
</evidence>
<protein>
    <recommendedName>
        <fullName evidence="3">diguanylate cyclase</fullName>
        <ecNumber evidence="3">2.7.7.65</ecNumber>
    </recommendedName>
</protein>
<dbReference type="PANTHER" id="PTHR45138:SF9">
    <property type="entry name" value="DIGUANYLATE CYCLASE DGCM-RELATED"/>
    <property type="match status" value="1"/>
</dbReference>
<keyword evidence="7" id="KW-1185">Reference proteome</keyword>
<dbReference type="AlphaFoldDB" id="A0A2P4EVF5"/>
<dbReference type="FunFam" id="3.30.70.270:FF:000001">
    <property type="entry name" value="Diguanylate cyclase domain protein"/>
    <property type="match status" value="1"/>
</dbReference>
<evidence type="ECO:0000256" key="4">
    <source>
        <dbReference type="ARBA" id="ARBA00034247"/>
    </source>
</evidence>
<dbReference type="PANTHER" id="PTHR45138">
    <property type="entry name" value="REGULATORY COMPONENTS OF SENSORY TRANSDUCTION SYSTEM"/>
    <property type="match status" value="1"/>
</dbReference>
<dbReference type="InterPro" id="IPR000160">
    <property type="entry name" value="GGDEF_dom"/>
</dbReference>
<evidence type="ECO:0000256" key="3">
    <source>
        <dbReference type="ARBA" id="ARBA00012528"/>
    </source>
</evidence>
<evidence type="ECO:0000313" key="6">
    <source>
        <dbReference type="EMBL" id="POB03536.1"/>
    </source>
</evidence>
<comment type="subcellular location">
    <subcellularLocation>
        <location evidence="2">Cell inner membrane</location>
    </subcellularLocation>
</comment>
<evidence type="ECO:0000313" key="7">
    <source>
        <dbReference type="Proteomes" id="UP000243451"/>
    </source>
</evidence>
<dbReference type="GO" id="GO:0052621">
    <property type="term" value="F:diguanylate cyclase activity"/>
    <property type="evidence" value="ECO:0007669"/>
    <property type="project" value="UniProtKB-EC"/>
</dbReference>
<dbReference type="EMBL" id="PPSK01000007">
    <property type="protein sequence ID" value="POB03536.1"/>
    <property type="molecule type" value="Genomic_DNA"/>
</dbReference>
<evidence type="ECO:0000259" key="5">
    <source>
        <dbReference type="PROSITE" id="PS50887"/>
    </source>
</evidence>
<gene>
    <name evidence="6" type="ORF">C1949_09165</name>
</gene>
<dbReference type="Gene3D" id="3.30.70.270">
    <property type="match status" value="1"/>
</dbReference>
<dbReference type="SUPFAM" id="SSF55073">
    <property type="entry name" value="Nucleotide cyclase"/>
    <property type="match status" value="1"/>
</dbReference>
<dbReference type="Proteomes" id="UP000243451">
    <property type="component" value="Unassembled WGS sequence"/>
</dbReference>
<dbReference type="GO" id="GO:0005886">
    <property type="term" value="C:plasma membrane"/>
    <property type="evidence" value="ECO:0007669"/>
    <property type="project" value="UniProtKB-SubCell"/>
</dbReference>
<dbReference type="GO" id="GO:1902201">
    <property type="term" value="P:negative regulation of bacterial-type flagellum-dependent cell motility"/>
    <property type="evidence" value="ECO:0007669"/>
    <property type="project" value="TreeGrafter"/>
</dbReference>